<feature type="domain" description="RagB/SusD" evidence="6">
    <location>
        <begin position="365"/>
        <end position="500"/>
    </location>
</feature>
<protein>
    <submittedName>
        <fullName evidence="8">RagB/SusD family nutrient uptake outer membrane protein</fullName>
    </submittedName>
</protein>
<comment type="caution">
    <text evidence="8">The sequence shown here is derived from an EMBL/GenBank/DDBJ whole genome shotgun (WGS) entry which is preliminary data.</text>
</comment>
<evidence type="ECO:0000256" key="1">
    <source>
        <dbReference type="ARBA" id="ARBA00004442"/>
    </source>
</evidence>
<proteinExistence type="inferred from homology"/>
<name>A0ABR7Y6R9_9SPHI</name>
<comment type="similarity">
    <text evidence="2">Belongs to the SusD family.</text>
</comment>
<dbReference type="InterPro" id="IPR033985">
    <property type="entry name" value="SusD-like_N"/>
</dbReference>
<keyword evidence="5" id="KW-0998">Cell outer membrane</keyword>
<evidence type="ECO:0000259" key="6">
    <source>
        <dbReference type="Pfam" id="PF07980"/>
    </source>
</evidence>
<evidence type="ECO:0000256" key="3">
    <source>
        <dbReference type="ARBA" id="ARBA00022729"/>
    </source>
</evidence>
<dbReference type="RefSeq" id="WP_190310135.1">
    <property type="nucleotide sequence ID" value="NZ_JACNYK010000004.1"/>
</dbReference>
<feature type="domain" description="SusD-like N-terminal" evidence="7">
    <location>
        <begin position="45"/>
        <end position="223"/>
    </location>
</feature>
<dbReference type="Pfam" id="PF07980">
    <property type="entry name" value="SusD_RagB"/>
    <property type="match status" value="1"/>
</dbReference>
<dbReference type="PROSITE" id="PS51257">
    <property type="entry name" value="PROKAR_LIPOPROTEIN"/>
    <property type="match status" value="1"/>
</dbReference>
<evidence type="ECO:0000256" key="2">
    <source>
        <dbReference type="ARBA" id="ARBA00006275"/>
    </source>
</evidence>
<dbReference type="InterPro" id="IPR012944">
    <property type="entry name" value="SusD_RagB_dom"/>
</dbReference>
<evidence type="ECO:0000313" key="8">
    <source>
        <dbReference type="EMBL" id="MBD1426996.1"/>
    </source>
</evidence>
<dbReference type="EMBL" id="JACNYK010000004">
    <property type="protein sequence ID" value="MBD1426996.1"/>
    <property type="molecule type" value="Genomic_DNA"/>
</dbReference>
<dbReference type="CDD" id="cd08977">
    <property type="entry name" value="SusD"/>
    <property type="match status" value="1"/>
</dbReference>
<evidence type="ECO:0000256" key="5">
    <source>
        <dbReference type="ARBA" id="ARBA00023237"/>
    </source>
</evidence>
<dbReference type="Proteomes" id="UP000606494">
    <property type="component" value="Unassembled WGS sequence"/>
</dbReference>
<dbReference type="InterPro" id="IPR011990">
    <property type="entry name" value="TPR-like_helical_dom_sf"/>
</dbReference>
<reference evidence="8 9" key="1">
    <citation type="submission" date="2020-08" db="EMBL/GenBank/DDBJ databases">
        <title>Sphingobacterium sp. DN00404 isolated from aquaculture water.</title>
        <authorList>
            <person name="Zhang M."/>
        </authorList>
    </citation>
    <scope>NUCLEOTIDE SEQUENCE [LARGE SCALE GENOMIC DNA]</scope>
    <source>
        <strain evidence="8 9">KCTC 32294</strain>
    </source>
</reference>
<organism evidence="8 9">
    <name type="scientific">Sphingobacterium arenae</name>
    <dbReference type="NCBI Taxonomy" id="1280598"/>
    <lineage>
        <taxon>Bacteria</taxon>
        <taxon>Pseudomonadati</taxon>
        <taxon>Bacteroidota</taxon>
        <taxon>Sphingobacteriia</taxon>
        <taxon>Sphingobacteriales</taxon>
        <taxon>Sphingobacteriaceae</taxon>
        <taxon>Sphingobacterium</taxon>
    </lineage>
</organism>
<keyword evidence="4" id="KW-0472">Membrane</keyword>
<gene>
    <name evidence="8" type="ORF">H8B17_15545</name>
</gene>
<dbReference type="Gene3D" id="1.25.40.390">
    <property type="match status" value="1"/>
</dbReference>
<evidence type="ECO:0000256" key="4">
    <source>
        <dbReference type="ARBA" id="ARBA00023136"/>
    </source>
</evidence>
<keyword evidence="9" id="KW-1185">Reference proteome</keyword>
<dbReference type="SUPFAM" id="SSF48452">
    <property type="entry name" value="TPR-like"/>
    <property type="match status" value="1"/>
</dbReference>
<keyword evidence="3" id="KW-0732">Signal</keyword>
<accession>A0ABR7Y6R9</accession>
<dbReference type="Pfam" id="PF14322">
    <property type="entry name" value="SusD-like_3"/>
    <property type="match status" value="1"/>
</dbReference>
<evidence type="ECO:0000313" key="9">
    <source>
        <dbReference type="Proteomes" id="UP000606494"/>
    </source>
</evidence>
<sequence length="501" mass="57088">MLNSKFKFFSISTLGLMLLFGSCEQTLTEEPQSIISPDAFFKTTDQCRQATNGVYSHLPGIFNQTGFWSVTMAGTDLFMNQGGSAAIEAIQDYNFSAATETNSHAVWRVCYAAIKDANFVINRISASEIDEEDKNSLIAENKFLRAMYYYILTNVFGDVPLWTDELRMEEVAQLPRSPLADVRAQMILDLEQAAASLPLNYDSNNVGRVTKGAALTLLAKVYLYAKEWQKAYDTAHQVEDSEYILLPRYADLFDPYNKSKNNKESIFEIQYMRSAETNQNFVVNSYYTYFFPTGDAAGGTYAGVDFGTVILQSYPQFYPTQYMMDLYAPEDERREVSLAWGFNGKPFNRGSKDDRPWFGPKFWDLTANRTASEKNFYFLRYADVIMVLAEAANELGNVPDAIGYTNLIRARAKAPLLDPADHLTQADLRAFIMEERAREFVGEFQRKWDLSRWGELVDAIQSIRQDSEDGAKNVKPHHALFPIPYEEIVKNRNLVQTPEYQ</sequence>
<evidence type="ECO:0000259" key="7">
    <source>
        <dbReference type="Pfam" id="PF14322"/>
    </source>
</evidence>
<comment type="subcellular location">
    <subcellularLocation>
        <location evidence="1">Cell outer membrane</location>
    </subcellularLocation>
</comment>